<dbReference type="Pfam" id="PF10502">
    <property type="entry name" value="Peptidase_S26"/>
    <property type="match status" value="1"/>
</dbReference>
<dbReference type="CDD" id="cd06530">
    <property type="entry name" value="S26_SPase_I"/>
    <property type="match status" value="1"/>
</dbReference>
<dbReference type="GO" id="GO:0004252">
    <property type="term" value="F:serine-type endopeptidase activity"/>
    <property type="evidence" value="ECO:0007669"/>
    <property type="project" value="InterPro"/>
</dbReference>
<dbReference type="PANTHER" id="PTHR43390:SF1">
    <property type="entry name" value="CHLOROPLAST PROCESSING PEPTIDASE"/>
    <property type="match status" value="1"/>
</dbReference>
<comment type="caution">
    <text evidence="5">The sequence shown here is derived from an EMBL/GenBank/DDBJ whole genome shotgun (WGS) entry which is preliminary data.</text>
</comment>
<evidence type="ECO:0000313" key="6">
    <source>
        <dbReference type="Proteomes" id="UP000642829"/>
    </source>
</evidence>
<dbReference type="Proteomes" id="UP000642829">
    <property type="component" value="Unassembled WGS sequence"/>
</dbReference>
<organism evidence="5 6">
    <name type="scientific">Cerasicoccus arenae</name>
    <dbReference type="NCBI Taxonomy" id="424488"/>
    <lineage>
        <taxon>Bacteria</taxon>
        <taxon>Pseudomonadati</taxon>
        <taxon>Verrucomicrobiota</taxon>
        <taxon>Opitutia</taxon>
        <taxon>Puniceicoccales</taxon>
        <taxon>Cerasicoccaceae</taxon>
        <taxon>Cerasicoccus</taxon>
    </lineage>
</organism>
<comment type="catalytic activity">
    <reaction evidence="3">
        <text>Cleavage of hydrophobic, N-terminal signal or leader sequences from secreted and periplasmic proteins.</text>
        <dbReference type="EC" id="3.4.21.89"/>
    </reaction>
</comment>
<dbReference type="PRINTS" id="PR00727">
    <property type="entry name" value="LEADERPTASE"/>
</dbReference>
<sequence length="470" mass="52331">MFFGNKQKKLRKQARHMLGHAHKVVAYRRDVLSETALAQIAEGRKALESALTSKAADKELKVATDALESMLKKHGGKLYPVTFGSENVEMVIVAAVLAIGVRTYFFQPFKIPTNSMWPTYAGLNATVYPPDEPRPSVGKRFFLGATQGLPQSLPFLFGDFNYYITAPNSGELVIPVRIARTDVGPIAKPVYETFEKMTFGPRFKQIKSVWKKYKVLVGGTLVDVEVPGDFELDDVLVESWFPDYDNPTGTGLTTVLEELQEQGKVSRSSDPSVLLINTGKMLEAGATVLDFNINSGDMLFVDRFSYNFVQPEVGSPIVFRTNNIPGLRTQNSIGQLEPDERYYIKRLVGVAGDELEVKDTTLYRNGAPIEGADAFDKNAQQIEDYPGYQQRMRLTEGKTETIVPGYVYAMGDNSPHSSDSRFWGYGMDDVLRTQAEIEAGVPANMVPEQDVIGRAAFIFYPFSHRWGPAK</sequence>
<evidence type="ECO:0000313" key="5">
    <source>
        <dbReference type="EMBL" id="GHB98909.1"/>
    </source>
</evidence>
<dbReference type="AlphaFoldDB" id="A0A8J3DHA2"/>
<comment type="subcellular location">
    <subcellularLocation>
        <location evidence="3">Membrane</location>
        <topology evidence="3">Single-pass type II membrane protein</topology>
    </subcellularLocation>
</comment>
<comment type="similarity">
    <text evidence="1 3">Belongs to the peptidase S26 family.</text>
</comment>
<feature type="domain" description="Peptidase S26" evidence="4">
    <location>
        <begin position="293"/>
        <end position="460"/>
    </location>
</feature>
<evidence type="ECO:0000256" key="1">
    <source>
        <dbReference type="ARBA" id="ARBA00009370"/>
    </source>
</evidence>
<dbReference type="InterPro" id="IPR036286">
    <property type="entry name" value="LexA/Signal_pep-like_sf"/>
</dbReference>
<keyword evidence="3" id="KW-0645">Protease</keyword>
<dbReference type="GO" id="GO:0006465">
    <property type="term" value="P:signal peptide processing"/>
    <property type="evidence" value="ECO:0007669"/>
    <property type="project" value="InterPro"/>
</dbReference>
<name>A0A8J3DHA2_9BACT</name>
<dbReference type="PANTHER" id="PTHR43390">
    <property type="entry name" value="SIGNAL PEPTIDASE I"/>
    <property type="match status" value="1"/>
</dbReference>
<dbReference type="InterPro" id="IPR000223">
    <property type="entry name" value="Pept_S26A_signal_pept_1"/>
</dbReference>
<dbReference type="GO" id="GO:0009003">
    <property type="term" value="F:signal peptidase activity"/>
    <property type="evidence" value="ECO:0007669"/>
    <property type="project" value="UniProtKB-EC"/>
</dbReference>
<proteinExistence type="inferred from homology"/>
<gene>
    <name evidence="5" type="ORF">GCM10007047_13680</name>
</gene>
<dbReference type="NCBIfam" id="TIGR02227">
    <property type="entry name" value="sigpep_I_bact"/>
    <property type="match status" value="1"/>
</dbReference>
<protein>
    <recommendedName>
        <fullName evidence="2 3">Signal peptidase I</fullName>
        <ecNumber evidence="3">3.4.21.89</ecNumber>
    </recommendedName>
</protein>
<dbReference type="RefSeq" id="WP_189513301.1">
    <property type="nucleotide sequence ID" value="NZ_BMXG01000007.1"/>
</dbReference>
<evidence type="ECO:0000259" key="4">
    <source>
        <dbReference type="Pfam" id="PF10502"/>
    </source>
</evidence>
<dbReference type="Gene3D" id="2.10.109.10">
    <property type="entry name" value="Umud Fragment, subunit A"/>
    <property type="match status" value="1"/>
</dbReference>
<dbReference type="GO" id="GO:0016020">
    <property type="term" value="C:membrane"/>
    <property type="evidence" value="ECO:0007669"/>
    <property type="project" value="UniProtKB-SubCell"/>
</dbReference>
<evidence type="ECO:0000256" key="2">
    <source>
        <dbReference type="ARBA" id="ARBA00019232"/>
    </source>
</evidence>
<accession>A0A8J3DHA2</accession>
<dbReference type="InterPro" id="IPR019533">
    <property type="entry name" value="Peptidase_S26"/>
</dbReference>
<dbReference type="EMBL" id="BMXG01000007">
    <property type="protein sequence ID" value="GHB98909.1"/>
    <property type="molecule type" value="Genomic_DNA"/>
</dbReference>
<evidence type="ECO:0000256" key="3">
    <source>
        <dbReference type="RuleBase" id="RU362042"/>
    </source>
</evidence>
<dbReference type="EC" id="3.4.21.89" evidence="3"/>
<dbReference type="SUPFAM" id="SSF51306">
    <property type="entry name" value="LexA/Signal peptidase"/>
    <property type="match status" value="1"/>
</dbReference>
<reference evidence="5" key="2">
    <citation type="submission" date="2020-09" db="EMBL/GenBank/DDBJ databases">
        <authorList>
            <person name="Sun Q."/>
            <person name="Kim S."/>
        </authorList>
    </citation>
    <scope>NUCLEOTIDE SEQUENCE</scope>
    <source>
        <strain evidence="5">KCTC 12870</strain>
    </source>
</reference>
<keyword evidence="3" id="KW-0378">Hydrolase</keyword>
<keyword evidence="6" id="KW-1185">Reference proteome</keyword>
<reference evidence="5" key="1">
    <citation type="journal article" date="2014" name="Int. J. Syst. Evol. Microbiol.">
        <title>Complete genome sequence of Corynebacterium casei LMG S-19264T (=DSM 44701T), isolated from a smear-ripened cheese.</title>
        <authorList>
            <consortium name="US DOE Joint Genome Institute (JGI-PGF)"/>
            <person name="Walter F."/>
            <person name="Albersmeier A."/>
            <person name="Kalinowski J."/>
            <person name="Ruckert C."/>
        </authorList>
    </citation>
    <scope>NUCLEOTIDE SEQUENCE</scope>
    <source>
        <strain evidence="5">KCTC 12870</strain>
    </source>
</reference>